<dbReference type="GO" id="GO:0016706">
    <property type="term" value="F:2-oxoglutarate-dependent dioxygenase activity"/>
    <property type="evidence" value="ECO:0007669"/>
    <property type="project" value="TreeGrafter"/>
</dbReference>
<feature type="chain" id="PRO_5040772752" description="JmjC domain-containing protein" evidence="1">
    <location>
        <begin position="25"/>
        <end position="474"/>
    </location>
</feature>
<dbReference type="PROSITE" id="PS51184">
    <property type="entry name" value="JMJC"/>
    <property type="match status" value="1"/>
</dbReference>
<dbReference type="SUPFAM" id="SSF48452">
    <property type="entry name" value="TPR-like"/>
    <property type="match status" value="1"/>
</dbReference>
<evidence type="ECO:0000313" key="3">
    <source>
        <dbReference type="EMBL" id="GMH94161.1"/>
    </source>
</evidence>
<dbReference type="OrthoDB" id="438164at2759"/>
<dbReference type="EMBL" id="BRXY01000428">
    <property type="protein sequence ID" value="GMH94161.1"/>
    <property type="molecule type" value="Genomic_DNA"/>
</dbReference>
<protein>
    <recommendedName>
        <fullName evidence="2">JmjC domain-containing protein</fullName>
    </recommendedName>
</protein>
<dbReference type="Gene3D" id="2.60.120.650">
    <property type="entry name" value="Cupin"/>
    <property type="match status" value="1"/>
</dbReference>
<dbReference type="Pfam" id="PF13621">
    <property type="entry name" value="Cupin_8"/>
    <property type="match status" value="1"/>
</dbReference>
<dbReference type="PROSITE" id="PS51257">
    <property type="entry name" value="PROKAR_LIPOPROTEIN"/>
    <property type="match status" value="1"/>
</dbReference>
<proteinExistence type="predicted"/>
<dbReference type="GO" id="GO:0043565">
    <property type="term" value="F:sequence-specific DNA binding"/>
    <property type="evidence" value="ECO:0007669"/>
    <property type="project" value="TreeGrafter"/>
</dbReference>
<dbReference type="SMART" id="SM00558">
    <property type="entry name" value="JmjC"/>
    <property type="match status" value="1"/>
</dbReference>
<evidence type="ECO:0000256" key="1">
    <source>
        <dbReference type="SAM" id="SignalP"/>
    </source>
</evidence>
<dbReference type="InterPro" id="IPR050910">
    <property type="entry name" value="JMJD6_ArgDemeth/LysHydrox"/>
</dbReference>
<keyword evidence="4" id="KW-1185">Reference proteome</keyword>
<dbReference type="InterPro" id="IPR003347">
    <property type="entry name" value="JmjC_dom"/>
</dbReference>
<keyword evidence="1" id="KW-0732">Signal</keyword>
<dbReference type="Proteomes" id="UP001165085">
    <property type="component" value="Unassembled WGS sequence"/>
</dbReference>
<feature type="domain" description="JmjC" evidence="2">
    <location>
        <begin position="272"/>
        <end position="423"/>
    </location>
</feature>
<reference evidence="4" key="1">
    <citation type="journal article" date="2023" name="Commun. Biol.">
        <title>Genome analysis of Parmales, the sister group of diatoms, reveals the evolutionary specialization of diatoms from phago-mixotrophs to photoautotrophs.</title>
        <authorList>
            <person name="Ban H."/>
            <person name="Sato S."/>
            <person name="Yoshikawa S."/>
            <person name="Yamada K."/>
            <person name="Nakamura Y."/>
            <person name="Ichinomiya M."/>
            <person name="Sato N."/>
            <person name="Blanc-Mathieu R."/>
            <person name="Endo H."/>
            <person name="Kuwata A."/>
            <person name="Ogata H."/>
        </authorList>
    </citation>
    <scope>NUCLEOTIDE SEQUENCE [LARGE SCALE GENOMIC DNA]</scope>
    <source>
        <strain evidence="4">NIES 3701</strain>
    </source>
</reference>
<evidence type="ECO:0000313" key="4">
    <source>
        <dbReference type="Proteomes" id="UP001165085"/>
    </source>
</evidence>
<gene>
    <name evidence="3" type="ORF">TrST_g4026</name>
</gene>
<dbReference type="PANTHER" id="PTHR12480">
    <property type="entry name" value="ARGININE DEMETHYLASE AND LYSYL-HYDROXYLASE JMJD"/>
    <property type="match status" value="1"/>
</dbReference>
<dbReference type="PANTHER" id="PTHR12480:SF6">
    <property type="entry name" value="2-OXOGLUTARATE AND IRON-DEPENDENT OXYGENASE JMJD4"/>
    <property type="match status" value="1"/>
</dbReference>
<dbReference type="GO" id="GO:0045905">
    <property type="term" value="P:positive regulation of translational termination"/>
    <property type="evidence" value="ECO:0007669"/>
    <property type="project" value="TreeGrafter"/>
</dbReference>
<accession>A0A9W7BPK2</accession>
<dbReference type="InterPro" id="IPR011990">
    <property type="entry name" value="TPR-like_helical_dom_sf"/>
</dbReference>
<comment type="caution">
    <text evidence="3">The sequence shown here is derived from an EMBL/GenBank/DDBJ whole genome shotgun (WGS) entry which is preliminary data.</text>
</comment>
<sequence length="474" mass="55415">MINRPFISFAILCAILACGQLSNGETPPKPKKLHKEALKLAKSGAIESSLQYFRAAVRADPSNYEYMNNLGVTEMRMQSFRKASYRFFNSLKLSNGEYARAWDNIEELKAFVSDDDFITFYHDWLGLNDDNSPIPGLDFDDVSYGIKHKTKALPVIDYETFFDPSNETARSYATGYKPYMLINGMNHWDLDVLGNKELLTEHFKSSRVDYYPHNMREEDVRPYFSELGSAIDNFENPTGLFDRIDASERTAYIQWNMKDAEWDKMKELGMDLPPMFRSDDDWIEKCFREIDRVDEFFIKTHWRMVLIGQEGAGMFNHKDTLHSASFQAQLAGRKRWHLCSDAYDEQMYKAGDVNTFSPNYSKFPKALDLECYDVTVETGQMLYYPQNYWHQTRNLDPFTMSVSGTLVTDSNKDEISHEFRKECQPNKRGSRIFTYEERLCEGLLQCMNHWQVKSWEEDVTAEFEIIMKKRAEEL</sequence>
<dbReference type="SUPFAM" id="SSF51197">
    <property type="entry name" value="Clavaminate synthase-like"/>
    <property type="match status" value="1"/>
</dbReference>
<dbReference type="GO" id="GO:0005737">
    <property type="term" value="C:cytoplasm"/>
    <property type="evidence" value="ECO:0007669"/>
    <property type="project" value="TreeGrafter"/>
</dbReference>
<feature type="signal peptide" evidence="1">
    <location>
        <begin position="1"/>
        <end position="24"/>
    </location>
</feature>
<dbReference type="AlphaFoldDB" id="A0A9W7BPK2"/>
<dbReference type="GO" id="GO:0005634">
    <property type="term" value="C:nucleus"/>
    <property type="evidence" value="ECO:0007669"/>
    <property type="project" value="TreeGrafter"/>
</dbReference>
<organism evidence="3 4">
    <name type="scientific">Triparma strigata</name>
    <dbReference type="NCBI Taxonomy" id="1606541"/>
    <lineage>
        <taxon>Eukaryota</taxon>
        <taxon>Sar</taxon>
        <taxon>Stramenopiles</taxon>
        <taxon>Ochrophyta</taxon>
        <taxon>Bolidophyceae</taxon>
        <taxon>Parmales</taxon>
        <taxon>Triparmaceae</taxon>
        <taxon>Triparma</taxon>
    </lineage>
</organism>
<dbReference type="InterPro" id="IPR041667">
    <property type="entry name" value="Cupin_8"/>
</dbReference>
<evidence type="ECO:0000259" key="2">
    <source>
        <dbReference type="PROSITE" id="PS51184"/>
    </source>
</evidence>
<dbReference type="Gene3D" id="1.25.40.10">
    <property type="entry name" value="Tetratricopeptide repeat domain"/>
    <property type="match status" value="1"/>
</dbReference>
<name>A0A9W7BPK2_9STRA</name>